<evidence type="ECO:0000256" key="2">
    <source>
        <dbReference type="ARBA" id="ARBA00008664"/>
    </source>
</evidence>
<dbReference type="InterPro" id="IPR016555">
    <property type="entry name" value="PLipase_D_euk"/>
</dbReference>
<dbReference type="Pfam" id="PF00614">
    <property type="entry name" value="PLDc"/>
    <property type="match status" value="1"/>
</dbReference>
<feature type="region of interest" description="Disordered" evidence="10">
    <location>
        <begin position="583"/>
        <end position="606"/>
    </location>
</feature>
<keyword evidence="14" id="KW-1185">Reference proteome</keyword>
<evidence type="ECO:0000256" key="10">
    <source>
        <dbReference type="SAM" id="MobiDB-lite"/>
    </source>
</evidence>
<evidence type="ECO:0000256" key="7">
    <source>
        <dbReference type="ARBA" id="ARBA00023288"/>
    </source>
</evidence>
<dbReference type="InterPro" id="IPR036871">
    <property type="entry name" value="PX_dom_sf"/>
</dbReference>
<dbReference type="PROSITE" id="PS50035">
    <property type="entry name" value="PLD"/>
    <property type="match status" value="2"/>
</dbReference>
<dbReference type="PANTHER" id="PTHR18896:SF76">
    <property type="entry name" value="PHOSPHOLIPASE"/>
    <property type="match status" value="1"/>
</dbReference>
<dbReference type="Proteomes" id="UP000820818">
    <property type="component" value="Linkage Group LG5"/>
</dbReference>
<dbReference type="GO" id="GO:0060627">
    <property type="term" value="P:regulation of vesicle-mediated transport"/>
    <property type="evidence" value="ECO:0007669"/>
    <property type="project" value="TreeGrafter"/>
</dbReference>
<evidence type="ECO:0000256" key="3">
    <source>
        <dbReference type="ARBA" id="ARBA00022737"/>
    </source>
</evidence>
<feature type="domain" description="PLD phosphodiesterase" evidence="11">
    <location>
        <begin position="908"/>
        <end position="935"/>
    </location>
</feature>
<dbReference type="InterPro" id="IPR025202">
    <property type="entry name" value="PLD-like_dom"/>
</dbReference>
<dbReference type="CDD" id="cd06895">
    <property type="entry name" value="PX_PLD"/>
    <property type="match status" value="1"/>
</dbReference>
<comment type="similarity">
    <text evidence="2 9">Belongs to the phospholipase D family.</text>
</comment>
<comment type="catalytic activity">
    <reaction evidence="1 9">
        <text>a 1,2-diacyl-sn-glycero-3-phosphocholine + H2O = a 1,2-diacyl-sn-glycero-3-phosphate + choline + H(+)</text>
        <dbReference type="Rhea" id="RHEA:14445"/>
        <dbReference type="ChEBI" id="CHEBI:15354"/>
        <dbReference type="ChEBI" id="CHEBI:15377"/>
        <dbReference type="ChEBI" id="CHEBI:15378"/>
        <dbReference type="ChEBI" id="CHEBI:57643"/>
        <dbReference type="ChEBI" id="CHEBI:58608"/>
        <dbReference type="EC" id="3.1.4.4"/>
    </reaction>
</comment>
<dbReference type="GO" id="GO:0035556">
    <property type="term" value="P:intracellular signal transduction"/>
    <property type="evidence" value="ECO:0007669"/>
    <property type="project" value="InterPro"/>
</dbReference>
<evidence type="ECO:0000313" key="13">
    <source>
        <dbReference type="EMBL" id="KAI9558352.1"/>
    </source>
</evidence>
<keyword evidence="6" id="KW-0443">Lipid metabolism</keyword>
<dbReference type="GO" id="GO:0006654">
    <property type="term" value="P:phosphatidic acid biosynthetic process"/>
    <property type="evidence" value="ECO:0007669"/>
    <property type="project" value="InterPro"/>
</dbReference>
<dbReference type="SUPFAM" id="SSF56024">
    <property type="entry name" value="Phospholipase D/nuclease"/>
    <property type="match status" value="2"/>
</dbReference>
<dbReference type="InterPro" id="IPR011993">
    <property type="entry name" value="PH-like_dom_sf"/>
</dbReference>
<evidence type="ECO:0000256" key="9">
    <source>
        <dbReference type="PIRNR" id="PIRNR009376"/>
    </source>
</evidence>
<proteinExistence type="inferred from homology"/>
<dbReference type="InterPro" id="IPR015679">
    <property type="entry name" value="PLipase_D_fam"/>
</dbReference>
<accession>A0AAD5KSV3</accession>
<evidence type="ECO:0000256" key="6">
    <source>
        <dbReference type="ARBA" id="ARBA00023098"/>
    </source>
</evidence>
<feature type="region of interest" description="Disordered" evidence="10">
    <location>
        <begin position="1"/>
        <end position="56"/>
    </location>
</feature>
<reference evidence="13 14" key="1">
    <citation type="submission" date="2022-05" db="EMBL/GenBank/DDBJ databases">
        <title>A multi-omics perspective on studying reproductive biology in Daphnia sinensis.</title>
        <authorList>
            <person name="Jia J."/>
        </authorList>
    </citation>
    <scope>NUCLEOTIDE SEQUENCE [LARGE SCALE GENOMIC DNA]</scope>
    <source>
        <strain evidence="13 14">WSL</strain>
    </source>
</reference>
<evidence type="ECO:0000313" key="14">
    <source>
        <dbReference type="Proteomes" id="UP000820818"/>
    </source>
</evidence>
<dbReference type="InterPro" id="IPR001683">
    <property type="entry name" value="PX_dom"/>
</dbReference>
<sequence length="1094" mass="124030">MDLGHGRSRGSHLDDPPVTAGQSVDSSFEELPLPKESMKTNFEDSHSLRLQDDTTERNRSLPYQSIYCTSRENNVKPNIVVLPVNNIKVKIVSYERSTSTLIRANPNLYLIEVNNGSSKWILRRRFKHFQHLHNQLQLLRTSMNIPFPSRMHREQRASFRVELHKSKTVRHSLPRFPLRPEALVPLDQMEQRMNQLENYMNVVLENGIYRNHSETLSFLEISRMSFIDQLGEKRKEGWIKKQNGTNSSTICKVRCREENGEYLCCCCIMCGHRMGMSRIWSQKWIFVKDSYFGYLRPDTNEIGCILLMDQDFKIATGIAETGLKHGLIVSNSSRQLILKSWTKREVQEWADSIQRVMESTGRDFVQLEGANRFRSFVPTRKNAKCWWFVDGAGYMSAVADALEDAKEDIMIADWWLSPEIYMKRPAVDGNKWRLDTILRRKAEEGVRVFVLLYKEVEMALGINSLYSKKALSAMHPNIKVLRHPDHIAGTGTLLWAHHEKLVIVDQTLAFVSGIDLCYGRWDNQQHRLTDLGSVGTSGRSMGVSNITSSHNVGQQKPGVLFHLAKSANDVTLGTVIVNATNGTKETKTKSKSSSEKSGQSTSHHLKMKHFTFRRKARLDSIDEETKDGKTSVEGSGMNIPNSSSTVAHSSIADELEGSTKLWIGKDYTNFIVKDFDKLDQPLKDSVDRTTTPRMPWHDIGCAVVGEAARDVARHFIQRWNATKAEKVHKNSNFPCLVPKSYNAFDPYLSIKNSPASLVDCQVLRSSTTWSVGSRITEDSILSAYIHAIQNAEHFIYIENQFFITACNSGDVNNRIGRALYDRIILASEKKSRFRVIVVLPLLPGFEGQIGTSSGRAMQAIMHWNYASICRGNNSLFVKLRAANLDPLAYISFYGLRTHSQLNKHLVTELIYVHSKLMIVDDKKVICGSANINDRSLLGKRDSEMALLIEDNSFVESVMDGKPYRAGRFALSLRKNLFREHLGLLKPECDSDVVVDDPVCDSFYKDIWIQTAAINTKIYGEVFHCIPCDEVTSFEELREYQSVLPLSLTEPSIAQQKLQKIKGHLVMLPLSFMSQEDLSPAAGTAEALLPTSLWT</sequence>
<name>A0AAD5KSV3_9CRUS</name>
<dbReference type="CDD" id="cd01254">
    <property type="entry name" value="PH_PLD"/>
    <property type="match status" value="1"/>
</dbReference>
<dbReference type="Pfam" id="PF00787">
    <property type="entry name" value="PX"/>
    <property type="match status" value="1"/>
</dbReference>
<evidence type="ECO:0000256" key="8">
    <source>
        <dbReference type="ARBA" id="ARBA00037868"/>
    </source>
</evidence>
<dbReference type="PANTHER" id="PTHR18896">
    <property type="entry name" value="PHOSPHOLIPASE D"/>
    <property type="match status" value="1"/>
</dbReference>
<dbReference type="CDD" id="cd09138">
    <property type="entry name" value="PLDc_vPLD1_2_yPLD_like_1"/>
    <property type="match status" value="1"/>
</dbReference>
<feature type="domain" description="PLD phosphodiesterase" evidence="11">
    <location>
        <begin position="493"/>
        <end position="520"/>
    </location>
</feature>
<feature type="domain" description="PX" evidence="12">
    <location>
        <begin position="87"/>
        <end position="225"/>
    </location>
</feature>
<keyword evidence="7" id="KW-0449">Lipoprotein</keyword>
<dbReference type="PROSITE" id="PS50195">
    <property type="entry name" value="PX"/>
    <property type="match status" value="1"/>
</dbReference>
<dbReference type="FunFam" id="3.30.870.10:FF:000011">
    <property type="entry name" value="Phospholipase"/>
    <property type="match status" value="1"/>
</dbReference>
<dbReference type="Gene3D" id="2.30.29.30">
    <property type="entry name" value="Pleckstrin-homology domain (PH domain)/Phosphotyrosine-binding domain (PTB)"/>
    <property type="match status" value="1"/>
</dbReference>
<dbReference type="GO" id="GO:0004630">
    <property type="term" value="F:phospholipase D activity"/>
    <property type="evidence" value="ECO:0007669"/>
    <property type="project" value="UniProtKB-UniRule"/>
</dbReference>
<comment type="caution">
    <text evidence="13">The sequence shown here is derived from an EMBL/GenBank/DDBJ whole genome shotgun (WGS) entry which is preliminary data.</text>
</comment>
<evidence type="ECO:0000259" key="11">
    <source>
        <dbReference type="PROSITE" id="PS50035"/>
    </source>
</evidence>
<dbReference type="InterPro" id="IPR001736">
    <property type="entry name" value="PLipase_D/transphosphatidylase"/>
</dbReference>
<dbReference type="CDD" id="cd09141">
    <property type="entry name" value="PLDc_vPLD1_2_yPLD_like_2"/>
    <property type="match status" value="1"/>
</dbReference>
<keyword evidence="5 9" id="KW-0442">Lipid degradation</keyword>
<comment type="subcellular location">
    <subcellularLocation>
        <location evidence="8">Endomembrane system</location>
        <topology evidence="8">Lipid-anchor</topology>
    </subcellularLocation>
</comment>
<dbReference type="SUPFAM" id="SSF64268">
    <property type="entry name" value="PX domain"/>
    <property type="match status" value="1"/>
</dbReference>
<dbReference type="GO" id="GO:0012505">
    <property type="term" value="C:endomembrane system"/>
    <property type="evidence" value="ECO:0007669"/>
    <property type="project" value="UniProtKB-SubCell"/>
</dbReference>
<dbReference type="Gene3D" id="3.30.870.10">
    <property type="entry name" value="Endonuclease Chain A"/>
    <property type="match status" value="3"/>
</dbReference>
<dbReference type="GO" id="GO:0035091">
    <property type="term" value="F:phosphatidylinositol binding"/>
    <property type="evidence" value="ECO:0007669"/>
    <property type="project" value="InterPro"/>
</dbReference>
<dbReference type="EC" id="3.1.4.4" evidence="9"/>
<gene>
    <name evidence="13" type="ORF">GHT06_015105</name>
</gene>
<evidence type="ECO:0000259" key="12">
    <source>
        <dbReference type="PROSITE" id="PS50195"/>
    </source>
</evidence>
<dbReference type="GO" id="GO:0009395">
    <property type="term" value="P:phospholipid catabolic process"/>
    <property type="evidence" value="ECO:0007669"/>
    <property type="project" value="TreeGrafter"/>
</dbReference>
<dbReference type="SMART" id="SM00155">
    <property type="entry name" value="PLDc"/>
    <property type="match status" value="2"/>
</dbReference>
<dbReference type="AlphaFoldDB" id="A0AAD5KSV3"/>
<evidence type="ECO:0000256" key="5">
    <source>
        <dbReference type="ARBA" id="ARBA00022963"/>
    </source>
</evidence>
<keyword evidence="4 9" id="KW-0378">Hydrolase</keyword>
<protein>
    <recommendedName>
        <fullName evidence="9">Phospholipase</fullName>
        <ecNumber evidence="9">3.1.4.4</ecNumber>
    </recommendedName>
</protein>
<evidence type="ECO:0000256" key="4">
    <source>
        <dbReference type="ARBA" id="ARBA00022801"/>
    </source>
</evidence>
<keyword evidence="3" id="KW-0677">Repeat</keyword>
<feature type="compositionally biased region" description="Basic and acidic residues" evidence="10">
    <location>
        <begin position="584"/>
        <end position="594"/>
    </location>
</feature>
<feature type="compositionally biased region" description="Basic and acidic residues" evidence="10">
    <location>
        <begin position="32"/>
        <end position="56"/>
    </location>
</feature>
<organism evidence="13 14">
    <name type="scientific">Daphnia sinensis</name>
    <dbReference type="NCBI Taxonomy" id="1820382"/>
    <lineage>
        <taxon>Eukaryota</taxon>
        <taxon>Metazoa</taxon>
        <taxon>Ecdysozoa</taxon>
        <taxon>Arthropoda</taxon>
        <taxon>Crustacea</taxon>
        <taxon>Branchiopoda</taxon>
        <taxon>Diplostraca</taxon>
        <taxon>Cladocera</taxon>
        <taxon>Anomopoda</taxon>
        <taxon>Daphniidae</taxon>
        <taxon>Daphnia</taxon>
        <taxon>Daphnia similis group</taxon>
    </lineage>
</organism>
<dbReference type="FunFam" id="3.30.870.10:FF:000036">
    <property type="entry name" value="Phospholipase"/>
    <property type="match status" value="1"/>
</dbReference>
<evidence type="ECO:0000256" key="1">
    <source>
        <dbReference type="ARBA" id="ARBA00000798"/>
    </source>
</evidence>
<dbReference type="SUPFAM" id="SSF50729">
    <property type="entry name" value="PH domain-like"/>
    <property type="match status" value="1"/>
</dbReference>
<dbReference type="SMART" id="SM00312">
    <property type="entry name" value="PX"/>
    <property type="match status" value="1"/>
</dbReference>
<dbReference type="EMBL" id="WJBH02000005">
    <property type="protein sequence ID" value="KAI9558352.1"/>
    <property type="molecule type" value="Genomic_DNA"/>
</dbReference>
<dbReference type="PIRSF" id="PIRSF009376">
    <property type="entry name" value="Phospholipase_D_euk"/>
    <property type="match status" value="1"/>
</dbReference>
<feature type="compositionally biased region" description="Basic residues" evidence="10">
    <location>
        <begin position="1"/>
        <end position="10"/>
    </location>
</feature>
<dbReference type="Gene3D" id="3.30.1520.10">
    <property type="entry name" value="Phox-like domain"/>
    <property type="match status" value="1"/>
</dbReference>
<feature type="region of interest" description="Disordered" evidence="10">
    <location>
        <begin position="618"/>
        <end position="645"/>
    </location>
</feature>
<dbReference type="Pfam" id="PF13091">
    <property type="entry name" value="PLDc_2"/>
    <property type="match status" value="1"/>
</dbReference>